<dbReference type="EMBL" id="AP025733">
    <property type="protein sequence ID" value="BDI20609.1"/>
    <property type="molecule type" value="Genomic_DNA"/>
</dbReference>
<evidence type="ECO:0008006" key="5">
    <source>
        <dbReference type="Google" id="ProtNLM"/>
    </source>
</evidence>
<proteinExistence type="predicted"/>
<keyword evidence="4" id="KW-1185">Reference proteome</keyword>
<dbReference type="RefSeq" id="WP_251960529.1">
    <property type="nucleotide sequence ID" value="NZ_AP025733.1"/>
</dbReference>
<dbReference type="Proteomes" id="UP001055453">
    <property type="component" value="Plasmid pANSO36A"/>
</dbReference>
<sequence>MATRELLSPTQRLQFTEIPDSITTRDIARYYTFSNDELKVIKERRRPHNRLGFAVQLSYLRFPGRVWSLGEIVPESVLFYIASQLKLDPTIITEYSQRDTTRREHLAEIQNNFGFHTFNISTYKQFSKWLLPFAISSDKGMALVGALIDEMRLRQIIIPAISTVERLAWEVKHRAQKLVCLELTKSLTTLQKTALDKLLIVEPDKKLTDLIWLRQPPGQANPRNFLKVVERLEFIRHLNLDSGCLKRVHQNRLLQFTRTGAKSTPAHLSRLDELRRYAILVAFLIEWSASLVDYAIGMHDKMMGKLFNKSEHQHGDKFQRDGKAINEKVRLYAQVGKALIAARDESNDAYQAIESVLDWEKFISTVAEAEKLARPADFDYLELLDNRYSQLRRYTPKLLETFEFKATSASLAVIKALEVIKELNISGGRKVPESTDTSFVKPRWLKHVIKDDTIDRHYYEMCALAELRSGLRSNVKLIQESWDEILRLASSIRTGTVTASLMLRKLASYPRQNRLALALRELGRIERTVFTLEWLQSPELRRRATAGLNKGEAKHTLKRAVFFNRLGELRVRPWRWRSHRSYEDQFYRASGLNLVIAAIVLWNTVYLEKAVDYLQKQGMDIPEEYLQHLSPLGWEHINLTGDYVWNLKQATSFDQLRPLRVKENKYR</sequence>
<evidence type="ECO:0000313" key="4">
    <source>
        <dbReference type="Proteomes" id="UP001055453"/>
    </source>
</evidence>
<reference evidence="3" key="1">
    <citation type="submission" date="2022-04" db="EMBL/GenBank/DDBJ databases">
        <title>Complete genome sequence of a cyanobacterium, Nostoc sp. SO-36, isolated in Antarctica.</title>
        <authorList>
            <person name="Kanesaki Y."/>
            <person name="Effendi D."/>
            <person name="Sakamoto T."/>
            <person name="Ohtani S."/>
            <person name="Awai K."/>
        </authorList>
    </citation>
    <scope>NUCLEOTIDE SEQUENCE</scope>
    <source>
        <strain evidence="3">SO-36</strain>
        <plasmid evidence="3">pANSO36A</plasmid>
    </source>
</reference>
<dbReference type="InterPro" id="IPR025296">
    <property type="entry name" value="DUF4158"/>
</dbReference>
<name>A0ABN6QDY6_NOSCO</name>
<evidence type="ECO:0000259" key="2">
    <source>
        <dbReference type="Pfam" id="PF13700"/>
    </source>
</evidence>
<organism evidence="3 4">
    <name type="scientific">Nostoc cf. commune SO-36</name>
    <dbReference type="NCBI Taxonomy" id="449208"/>
    <lineage>
        <taxon>Bacteria</taxon>
        <taxon>Bacillati</taxon>
        <taxon>Cyanobacteriota</taxon>
        <taxon>Cyanophyceae</taxon>
        <taxon>Nostocales</taxon>
        <taxon>Nostocaceae</taxon>
        <taxon>Nostoc</taxon>
    </lineage>
</organism>
<protein>
    <recommendedName>
        <fullName evidence="5">Transposase</fullName>
    </recommendedName>
</protein>
<accession>A0ABN6QDY6</accession>
<dbReference type="Pfam" id="PF01526">
    <property type="entry name" value="DDE_Tnp_Tn3"/>
    <property type="match status" value="1"/>
</dbReference>
<evidence type="ECO:0000313" key="3">
    <source>
        <dbReference type="EMBL" id="BDI20609.1"/>
    </source>
</evidence>
<keyword evidence="3" id="KW-0614">Plasmid</keyword>
<evidence type="ECO:0000259" key="1">
    <source>
        <dbReference type="Pfam" id="PF01526"/>
    </source>
</evidence>
<gene>
    <name evidence="3" type="ORF">ANSO36C_64110</name>
</gene>
<dbReference type="Pfam" id="PF13700">
    <property type="entry name" value="DUF4158"/>
    <property type="match status" value="1"/>
</dbReference>
<feature type="domain" description="Tn3 transposase DDE" evidence="1">
    <location>
        <begin position="472"/>
        <end position="643"/>
    </location>
</feature>
<dbReference type="InterPro" id="IPR002513">
    <property type="entry name" value="Tn3_Tnp_DDE_dom"/>
</dbReference>
<feature type="domain" description="DUF4158" evidence="2">
    <location>
        <begin position="6"/>
        <end position="171"/>
    </location>
</feature>
<geneLocation type="plasmid" evidence="3 4">
    <name>pANSO36A</name>
</geneLocation>